<dbReference type="RefSeq" id="WP_071928751.1">
    <property type="nucleotide sequence ID" value="NZ_CP018082.1"/>
</dbReference>
<reference evidence="1" key="1">
    <citation type="submission" date="2016-11" db="EMBL/GenBank/DDBJ databases">
        <authorList>
            <person name="Jaros S."/>
            <person name="Januszkiewicz K."/>
            <person name="Wedrychowicz H."/>
        </authorList>
    </citation>
    <scope>NUCLEOTIDE SEQUENCE [LARGE SCALE GENOMIC DNA]</scope>
    <source>
        <strain evidence="1">Y48</strain>
    </source>
</reference>
<dbReference type="SUPFAM" id="SSF54909">
    <property type="entry name" value="Dimeric alpha+beta barrel"/>
    <property type="match status" value="1"/>
</dbReference>
<dbReference type="AlphaFoldDB" id="A0A1J0VU50"/>
<dbReference type="OrthoDB" id="3481501at2"/>
<dbReference type="InterPro" id="IPR011008">
    <property type="entry name" value="Dimeric_a/b-barrel"/>
</dbReference>
<dbReference type="KEGG" id="nsl:BOX37_18205"/>
<evidence type="ECO:0000313" key="1">
    <source>
        <dbReference type="EMBL" id="APE35564.1"/>
    </source>
</evidence>
<gene>
    <name evidence="1" type="ORF">BOX37_18205</name>
</gene>
<accession>A0A1J0VU50</accession>
<dbReference type="EMBL" id="CP018082">
    <property type="protein sequence ID" value="APE35564.1"/>
    <property type="molecule type" value="Genomic_DNA"/>
</dbReference>
<organism evidence="1 2">
    <name type="scientific">Nocardia mangyaensis</name>
    <dbReference type="NCBI Taxonomy" id="2213200"/>
    <lineage>
        <taxon>Bacteria</taxon>
        <taxon>Bacillati</taxon>
        <taxon>Actinomycetota</taxon>
        <taxon>Actinomycetes</taxon>
        <taxon>Mycobacteriales</taxon>
        <taxon>Nocardiaceae</taxon>
        <taxon>Nocardia</taxon>
    </lineage>
</organism>
<evidence type="ECO:0000313" key="2">
    <source>
        <dbReference type="Proteomes" id="UP000183810"/>
    </source>
</evidence>
<name>A0A1J0VU50_9NOCA</name>
<sequence>MHLIVFSSPRAGMDEEYNTWYTEVHIPDMLAIPGVKSCHRLRAQPVGGQPPEFTYQADYDIDGDAEAVLKEIKVRSADGRIRLSPAIDPAAMKVTVWESL</sequence>
<protein>
    <recommendedName>
        <fullName evidence="3">EthD domain-containing protein</fullName>
    </recommendedName>
</protein>
<keyword evidence="2" id="KW-1185">Reference proteome</keyword>
<proteinExistence type="predicted"/>
<dbReference type="Proteomes" id="UP000183810">
    <property type="component" value="Chromosome"/>
</dbReference>
<evidence type="ECO:0008006" key="3">
    <source>
        <dbReference type="Google" id="ProtNLM"/>
    </source>
</evidence>